<dbReference type="Gene3D" id="3.30.70.20">
    <property type="match status" value="1"/>
</dbReference>
<evidence type="ECO:0000256" key="4">
    <source>
        <dbReference type="ARBA" id="ARBA00022982"/>
    </source>
</evidence>
<evidence type="ECO:0000256" key="5">
    <source>
        <dbReference type="ARBA" id="ARBA00023004"/>
    </source>
</evidence>
<dbReference type="PANTHER" id="PTHR30176">
    <property type="entry name" value="FERREDOXIN-TYPE PROTEIN NAPH"/>
    <property type="match status" value="1"/>
</dbReference>
<keyword evidence="7" id="KW-1133">Transmembrane helix</keyword>
<dbReference type="PANTHER" id="PTHR30176:SF3">
    <property type="entry name" value="FERREDOXIN-TYPE PROTEIN NAPH"/>
    <property type="match status" value="1"/>
</dbReference>
<sequence length="180" mass="20061">MTISKKPRSNPIITFLATKRRWIQGIIAIGLYGALSLLSLNIWIILGIGLVSGILFGKVFCRWACPIGFFMELIMGMGGKNNGFIQMYQYHKLGCPIAWISGALNRFSLFRITLNKETCLSCGKCDTSCYMPVLEQKRFSLYKSGLEKPGEAFSCSRCLLCVSSCPNGSLSYKLTLPFKK</sequence>
<dbReference type="InterPro" id="IPR017900">
    <property type="entry name" value="4Fe4S_Fe_S_CS"/>
</dbReference>
<name>A0A7C3E4V9_9SPIR</name>
<keyword evidence="5" id="KW-0408">Iron</keyword>
<evidence type="ECO:0000256" key="1">
    <source>
        <dbReference type="ARBA" id="ARBA00022448"/>
    </source>
</evidence>
<keyword evidence="7" id="KW-0812">Transmembrane</keyword>
<organism evidence="9">
    <name type="scientific">Gracilinema caldarium</name>
    <dbReference type="NCBI Taxonomy" id="215591"/>
    <lineage>
        <taxon>Bacteria</taxon>
        <taxon>Pseudomonadati</taxon>
        <taxon>Spirochaetota</taxon>
        <taxon>Spirochaetia</taxon>
        <taxon>Spirochaetales</taxon>
        <taxon>Breznakiellaceae</taxon>
        <taxon>Gracilinema</taxon>
    </lineage>
</organism>
<dbReference type="Pfam" id="PF12801">
    <property type="entry name" value="Fer4_5"/>
    <property type="match status" value="1"/>
</dbReference>
<feature type="domain" description="4Fe-4S ferredoxin-type" evidence="8">
    <location>
        <begin position="110"/>
        <end position="139"/>
    </location>
</feature>
<accession>A0A7C3E4V9</accession>
<dbReference type="InterPro" id="IPR017896">
    <property type="entry name" value="4Fe4S_Fe-S-bd"/>
</dbReference>
<evidence type="ECO:0000313" key="9">
    <source>
        <dbReference type="EMBL" id="HFH29157.1"/>
    </source>
</evidence>
<dbReference type="InterPro" id="IPR051684">
    <property type="entry name" value="Electron_Trans/Redox"/>
</dbReference>
<dbReference type="GO" id="GO:0005886">
    <property type="term" value="C:plasma membrane"/>
    <property type="evidence" value="ECO:0007669"/>
    <property type="project" value="TreeGrafter"/>
</dbReference>
<proteinExistence type="predicted"/>
<feature type="domain" description="4Fe-4S ferredoxin-type" evidence="8">
    <location>
        <begin position="145"/>
        <end position="175"/>
    </location>
</feature>
<keyword evidence="7" id="KW-0472">Membrane</keyword>
<reference evidence="9" key="1">
    <citation type="journal article" date="2020" name="mSystems">
        <title>Genome- and Community-Level Interaction Insights into Carbon Utilization and Element Cycling Functions of Hydrothermarchaeota in Hydrothermal Sediment.</title>
        <authorList>
            <person name="Zhou Z."/>
            <person name="Liu Y."/>
            <person name="Xu W."/>
            <person name="Pan J."/>
            <person name="Luo Z.H."/>
            <person name="Li M."/>
        </authorList>
    </citation>
    <scope>NUCLEOTIDE SEQUENCE [LARGE SCALE GENOMIC DNA]</scope>
    <source>
        <strain evidence="9">SpSt-503</strain>
    </source>
</reference>
<protein>
    <submittedName>
        <fullName evidence="9">4Fe-4S binding protein</fullName>
    </submittedName>
</protein>
<evidence type="ECO:0000256" key="7">
    <source>
        <dbReference type="SAM" id="Phobius"/>
    </source>
</evidence>
<keyword evidence="2" id="KW-0004">4Fe-4S</keyword>
<dbReference type="PROSITE" id="PS51379">
    <property type="entry name" value="4FE4S_FER_2"/>
    <property type="match status" value="2"/>
</dbReference>
<keyword evidence="6" id="KW-0411">Iron-sulfur</keyword>
<evidence type="ECO:0000256" key="3">
    <source>
        <dbReference type="ARBA" id="ARBA00022723"/>
    </source>
</evidence>
<gene>
    <name evidence="9" type="ORF">ENS59_06545</name>
</gene>
<dbReference type="GO" id="GO:0051539">
    <property type="term" value="F:4 iron, 4 sulfur cluster binding"/>
    <property type="evidence" value="ECO:0007669"/>
    <property type="project" value="UniProtKB-KW"/>
</dbReference>
<evidence type="ECO:0000256" key="2">
    <source>
        <dbReference type="ARBA" id="ARBA00022485"/>
    </source>
</evidence>
<evidence type="ECO:0000259" key="8">
    <source>
        <dbReference type="PROSITE" id="PS51379"/>
    </source>
</evidence>
<keyword evidence="4" id="KW-0249">Electron transport</keyword>
<keyword evidence="1" id="KW-0813">Transport</keyword>
<feature type="transmembrane region" description="Helical" evidence="7">
    <location>
        <begin position="21"/>
        <end position="38"/>
    </location>
</feature>
<dbReference type="AlphaFoldDB" id="A0A7C3E4V9"/>
<keyword evidence="3" id="KW-0479">Metal-binding</keyword>
<dbReference type="EMBL" id="DSVL01000201">
    <property type="protein sequence ID" value="HFH29157.1"/>
    <property type="molecule type" value="Genomic_DNA"/>
</dbReference>
<dbReference type="SUPFAM" id="SSF54862">
    <property type="entry name" value="4Fe-4S ferredoxins"/>
    <property type="match status" value="1"/>
</dbReference>
<evidence type="ECO:0000256" key="6">
    <source>
        <dbReference type="ARBA" id="ARBA00023014"/>
    </source>
</evidence>
<dbReference type="PROSITE" id="PS00198">
    <property type="entry name" value="4FE4S_FER_1"/>
    <property type="match status" value="1"/>
</dbReference>
<dbReference type="GO" id="GO:0046872">
    <property type="term" value="F:metal ion binding"/>
    <property type="evidence" value="ECO:0007669"/>
    <property type="project" value="UniProtKB-KW"/>
</dbReference>
<dbReference type="Pfam" id="PF13187">
    <property type="entry name" value="Fer4_9"/>
    <property type="match status" value="1"/>
</dbReference>
<comment type="caution">
    <text evidence="9">The sequence shown here is derived from an EMBL/GenBank/DDBJ whole genome shotgun (WGS) entry which is preliminary data.</text>
</comment>